<proteinExistence type="predicted"/>
<sequence length="120" mass="13409">MPTGRHKPQAAEYRYVQDSAQFQELRSTFRSFAIPMTVAGLVWYIAFVLLATFAPNLMATPVLGNINLGIVLGLLQFVTTFAITWVYINFANKKLEPMQAELREALESGEIAEIVAKKEA</sequence>
<name>A0AAW9SXR5_CORAY</name>
<reference evidence="2" key="2">
    <citation type="submission" date="2024-05" db="EMBL/GenBank/DDBJ databases">
        <authorList>
            <person name="Wolfe A."/>
        </authorList>
    </citation>
    <scope>NUCLEOTIDE SEQUENCE</scope>
    <source>
        <strain evidence="2">UMB1064</strain>
    </source>
</reference>
<dbReference type="Pfam" id="PF04341">
    <property type="entry name" value="DUF485"/>
    <property type="match status" value="1"/>
</dbReference>
<comment type="caution">
    <text evidence="2">The sequence shown here is derived from an EMBL/GenBank/DDBJ whole genome shotgun (WGS) entry which is preliminary data.</text>
</comment>
<keyword evidence="1" id="KW-0472">Membrane</keyword>
<dbReference type="PANTHER" id="PTHR38441">
    <property type="entry name" value="INTEGRAL MEMBRANE PROTEIN-RELATED"/>
    <property type="match status" value="1"/>
</dbReference>
<keyword evidence="1" id="KW-1133">Transmembrane helix</keyword>
<feature type="transmembrane region" description="Helical" evidence="1">
    <location>
        <begin position="66"/>
        <end position="88"/>
    </location>
</feature>
<evidence type="ECO:0000313" key="3">
    <source>
        <dbReference type="Proteomes" id="UP001223646"/>
    </source>
</evidence>
<dbReference type="PANTHER" id="PTHR38441:SF1">
    <property type="entry name" value="MEMBRANE PROTEIN"/>
    <property type="match status" value="1"/>
</dbReference>
<accession>A0AAW9SXR5</accession>
<reference evidence="2" key="1">
    <citation type="submission" date="2023-05" db="EMBL/GenBank/DDBJ databases">
        <authorList>
            <person name="Du J."/>
        </authorList>
    </citation>
    <scope>NUCLEOTIDE SEQUENCE</scope>
    <source>
        <strain evidence="2">UMB1064</strain>
    </source>
</reference>
<evidence type="ECO:0000256" key="1">
    <source>
        <dbReference type="SAM" id="Phobius"/>
    </source>
</evidence>
<gene>
    <name evidence="2" type="ORF">QP460_005020</name>
</gene>
<evidence type="ECO:0000313" key="2">
    <source>
        <dbReference type="EMBL" id="MEO3716948.1"/>
    </source>
</evidence>
<dbReference type="AlphaFoldDB" id="A0AAW9SXR5"/>
<protein>
    <submittedName>
        <fullName evidence="2">DUF485 domain-containing protein</fullName>
    </submittedName>
</protein>
<dbReference type="InterPro" id="IPR007436">
    <property type="entry name" value="DUF485"/>
</dbReference>
<keyword evidence="1" id="KW-0812">Transmembrane</keyword>
<dbReference type="Proteomes" id="UP001223646">
    <property type="component" value="Unassembled WGS sequence"/>
</dbReference>
<dbReference type="EMBL" id="JASOOY020000016">
    <property type="protein sequence ID" value="MEO3716948.1"/>
    <property type="molecule type" value="Genomic_DNA"/>
</dbReference>
<organism evidence="2 3">
    <name type="scientific">Corynebacterium amycolatum</name>
    <dbReference type="NCBI Taxonomy" id="43765"/>
    <lineage>
        <taxon>Bacteria</taxon>
        <taxon>Bacillati</taxon>
        <taxon>Actinomycetota</taxon>
        <taxon>Actinomycetes</taxon>
        <taxon>Mycobacteriales</taxon>
        <taxon>Corynebacteriaceae</taxon>
        <taxon>Corynebacterium</taxon>
    </lineage>
</organism>
<feature type="transmembrane region" description="Helical" evidence="1">
    <location>
        <begin position="32"/>
        <end position="54"/>
    </location>
</feature>